<sequence length="42" mass="4624">MVDMDSTTIAPTPIIFEDVPIENHGMDLNVDNVLNPNDIVDV</sequence>
<keyword evidence="2" id="KW-1185">Reference proteome</keyword>
<comment type="caution">
    <text evidence="1">The sequence shown here is derived from an EMBL/GenBank/DDBJ whole genome shotgun (WGS) entry which is preliminary data.</text>
</comment>
<accession>A0A392VTT3</accession>
<protein>
    <submittedName>
        <fullName evidence="1">Uncharacterized protein</fullName>
    </submittedName>
</protein>
<feature type="non-terminal residue" evidence="1">
    <location>
        <position position="42"/>
    </location>
</feature>
<organism evidence="1 2">
    <name type="scientific">Trifolium medium</name>
    <dbReference type="NCBI Taxonomy" id="97028"/>
    <lineage>
        <taxon>Eukaryota</taxon>
        <taxon>Viridiplantae</taxon>
        <taxon>Streptophyta</taxon>
        <taxon>Embryophyta</taxon>
        <taxon>Tracheophyta</taxon>
        <taxon>Spermatophyta</taxon>
        <taxon>Magnoliopsida</taxon>
        <taxon>eudicotyledons</taxon>
        <taxon>Gunneridae</taxon>
        <taxon>Pentapetalae</taxon>
        <taxon>rosids</taxon>
        <taxon>fabids</taxon>
        <taxon>Fabales</taxon>
        <taxon>Fabaceae</taxon>
        <taxon>Papilionoideae</taxon>
        <taxon>50 kb inversion clade</taxon>
        <taxon>NPAAA clade</taxon>
        <taxon>Hologalegina</taxon>
        <taxon>IRL clade</taxon>
        <taxon>Trifolieae</taxon>
        <taxon>Trifolium</taxon>
    </lineage>
</organism>
<proteinExistence type="predicted"/>
<dbReference type="Proteomes" id="UP000265520">
    <property type="component" value="Unassembled WGS sequence"/>
</dbReference>
<evidence type="ECO:0000313" key="2">
    <source>
        <dbReference type="Proteomes" id="UP000265520"/>
    </source>
</evidence>
<reference evidence="1 2" key="1">
    <citation type="journal article" date="2018" name="Front. Plant Sci.">
        <title>Red Clover (Trifolium pratense) and Zigzag Clover (T. medium) - A Picture of Genomic Similarities and Differences.</title>
        <authorList>
            <person name="Dluhosova J."/>
            <person name="Istvanek J."/>
            <person name="Nedelnik J."/>
            <person name="Repkova J."/>
        </authorList>
    </citation>
    <scope>NUCLEOTIDE SEQUENCE [LARGE SCALE GENOMIC DNA]</scope>
    <source>
        <strain evidence="2">cv. 10/8</strain>
        <tissue evidence="1">Leaf</tissue>
    </source>
</reference>
<dbReference type="EMBL" id="LXQA011279079">
    <property type="protein sequence ID" value="MCI91666.1"/>
    <property type="molecule type" value="Genomic_DNA"/>
</dbReference>
<name>A0A392VTT3_9FABA</name>
<dbReference type="AlphaFoldDB" id="A0A392VTT3"/>
<evidence type="ECO:0000313" key="1">
    <source>
        <dbReference type="EMBL" id="MCI91666.1"/>
    </source>
</evidence>